<dbReference type="PANTHER" id="PTHR10424">
    <property type="entry name" value="VIRAL ENVELOPE PROTEIN"/>
    <property type="match status" value="1"/>
</dbReference>
<reference evidence="3" key="3">
    <citation type="submission" date="2025-08" db="UniProtKB">
        <authorList>
            <consortium name="Ensembl"/>
        </authorList>
    </citation>
    <scope>IDENTIFICATION</scope>
    <source>
        <strain evidence="3">HNI</strain>
    </source>
</reference>
<dbReference type="Ensembl" id="ENSORLT00020001106.1">
    <property type="protein sequence ID" value="ENSORLP00020008488.1"/>
    <property type="gene ID" value="ENSORLG00020000217.1"/>
</dbReference>
<sequence length="634" mass="70639">MFPECPVNLLGRDALWLLNLALVPTPKGNIEVRRKNEMKEGGLFVVKGGGSPYYYYTLDIVNKAPMNTGLALLAEAKKHVIDVRDEMSPDEMHVTLWYKKSPAPDYEYEQRLARATPTKITLTYLYADEQSSVAVAVKMGENMLNFNHMWRPLHVSVLKGHNQQWQDLGDMVRMGESADDWIPTLSPHIQGSPSTGLTRRWSALSEPKTPTDEVFQQIKGISGLNNNWLLMVEQTANATNTDCVVCMGPRPMLRIIPAIIPMSCVIEVMSSTNPNNNCSFWDLVFPLTTAEKEKPTFSKKVAPGNFTCINRIGTGVQLGKLNRSSCQNVVIMQNDFIPLSRGDIWWWCGDDRLFDRLPRGVTGYCALVTLLLPVSVIPITVDGLVDKLSGIDPHRWSPRHKRDVWLTETDPTYIDAIGVPRGVPDEYKLVNQVAAGWESSICWWCTINKNVDRINYIHYNVQKLGNWTQKGFEAVHEQLSATSIMAFQNRIALDMLLAEKGGVCTMFGEQCCSFIPNNTAADGSLTKAIEGLRTLNGKMKDHSGVDTAMWDSWLGVFGKYRSLVASALVSIAVFMAILTLCGCCCIPCLRSLCNRLITTAVTPEETQLHPLLKLDDDDDDVDLDTAGLFVEGAV</sequence>
<keyword evidence="1" id="KW-0812">Transmembrane</keyword>
<evidence type="ECO:0000313" key="3">
    <source>
        <dbReference type="Ensembl" id="ENSORLP00020008488.1"/>
    </source>
</evidence>
<dbReference type="InterPro" id="IPR018154">
    <property type="entry name" value="TLV/ENV_coat_polyprotein"/>
</dbReference>
<dbReference type="Gene3D" id="1.10.287.210">
    <property type="match status" value="1"/>
</dbReference>
<accession>A0A3P9KIY5</accession>
<dbReference type="Pfam" id="PF00429">
    <property type="entry name" value="TLV_coat"/>
    <property type="match status" value="1"/>
</dbReference>
<evidence type="ECO:0000256" key="1">
    <source>
        <dbReference type="SAM" id="Phobius"/>
    </source>
</evidence>
<dbReference type="InterPro" id="IPR001995">
    <property type="entry name" value="Peptidase_A2_cat"/>
</dbReference>
<keyword evidence="1" id="KW-1133">Transmembrane helix</keyword>
<dbReference type="GO" id="GO:0006508">
    <property type="term" value="P:proteolysis"/>
    <property type="evidence" value="ECO:0007669"/>
    <property type="project" value="InterPro"/>
</dbReference>
<reference key="1">
    <citation type="journal article" date="2007" name="Nature">
        <title>The medaka draft genome and insights into vertebrate genome evolution.</title>
        <authorList>
            <person name="Kasahara M."/>
            <person name="Naruse K."/>
            <person name="Sasaki S."/>
            <person name="Nakatani Y."/>
            <person name="Qu W."/>
            <person name="Ahsan B."/>
            <person name="Yamada T."/>
            <person name="Nagayasu Y."/>
            <person name="Doi K."/>
            <person name="Kasai Y."/>
            <person name="Jindo T."/>
            <person name="Kobayashi D."/>
            <person name="Shimada A."/>
            <person name="Toyoda A."/>
            <person name="Kuroki Y."/>
            <person name="Fujiyama A."/>
            <person name="Sasaki T."/>
            <person name="Shimizu A."/>
            <person name="Asakawa S."/>
            <person name="Shimizu N."/>
            <person name="Hashimoto S."/>
            <person name="Yang J."/>
            <person name="Lee Y."/>
            <person name="Matsushima K."/>
            <person name="Sugano S."/>
            <person name="Sakaizumi M."/>
            <person name="Narita T."/>
            <person name="Ohishi K."/>
            <person name="Haga S."/>
            <person name="Ohta F."/>
            <person name="Nomoto H."/>
            <person name="Nogata K."/>
            <person name="Morishita T."/>
            <person name="Endo T."/>
            <person name="Shin-I T."/>
            <person name="Takeda H."/>
            <person name="Morishita S."/>
            <person name="Kohara Y."/>
        </authorList>
    </citation>
    <scope>NUCLEOTIDE SEQUENCE [LARGE SCALE GENOMIC DNA]</scope>
    <source>
        <strain>Hd-rR</strain>
    </source>
</reference>
<feature type="transmembrane region" description="Helical" evidence="1">
    <location>
        <begin position="567"/>
        <end position="589"/>
    </location>
</feature>
<keyword evidence="1" id="KW-0472">Membrane</keyword>
<organism evidence="3 4">
    <name type="scientific">Oryzias latipes</name>
    <name type="common">Japanese rice fish</name>
    <name type="synonym">Japanese killifish</name>
    <dbReference type="NCBI Taxonomy" id="8090"/>
    <lineage>
        <taxon>Eukaryota</taxon>
        <taxon>Metazoa</taxon>
        <taxon>Chordata</taxon>
        <taxon>Craniata</taxon>
        <taxon>Vertebrata</taxon>
        <taxon>Euteleostomi</taxon>
        <taxon>Actinopterygii</taxon>
        <taxon>Neopterygii</taxon>
        <taxon>Teleostei</taxon>
        <taxon>Neoteleostei</taxon>
        <taxon>Acanthomorphata</taxon>
        <taxon>Ovalentaria</taxon>
        <taxon>Atherinomorphae</taxon>
        <taxon>Beloniformes</taxon>
        <taxon>Adrianichthyidae</taxon>
        <taxon>Oryziinae</taxon>
        <taxon>Oryzias</taxon>
    </lineage>
</organism>
<evidence type="ECO:0000313" key="4">
    <source>
        <dbReference type="Proteomes" id="UP000265180"/>
    </source>
</evidence>
<dbReference type="PROSITE" id="PS50175">
    <property type="entry name" value="ASP_PROT_RETROV"/>
    <property type="match status" value="1"/>
</dbReference>
<feature type="domain" description="Peptidase A2" evidence="2">
    <location>
        <begin position="1"/>
        <end position="14"/>
    </location>
</feature>
<dbReference type="PANTHER" id="PTHR10424:SF80">
    <property type="entry name" value="ENVELOPE GLYCOPROTEIN"/>
    <property type="match status" value="1"/>
</dbReference>
<dbReference type="AlphaFoldDB" id="A0A3P9KIY5"/>
<name>A0A3P9KIY5_ORYLA</name>
<dbReference type="CDD" id="cd09951">
    <property type="entry name" value="HERV-Rb-like_HR1-HR2"/>
    <property type="match status" value="1"/>
</dbReference>
<dbReference type="GO" id="GO:0004190">
    <property type="term" value="F:aspartic-type endopeptidase activity"/>
    <property type="evidence" value="ECO:0007669"/>
    <property type="project" value="InterPro"/>
</dbReference>
<evidence type="ECO:0000259" key="2">
    <source>
        <dbReference type="PROSITE" id="PS50175"/>
    </source>
</evidence>
<reference evidence="3" key="4">
    <citation type="submission" date="2025-09" db="UniProtKB">
        <authorList>
            <consortium name="Ensembl"/>
        </authorList>
    </citation>
    <scope>IDENTIFICATION</scope>
    <source>
        <strain evidence="3">HNI</strain>
    </source>
</reference>
<protein>
    <recommendedName>
        <fullName evidence="2">Peptidase A2 domain-containing protein</fullName>
    </recommendedName>
</protein>
<reference evidence="3 4" key="2">
    <citation type="submission" date="2017-04" db="EMBL/GenBank/DDBJ databases">
        <title>CpG methylation of centromeres and impact of large insertions on vertebrate speciation.</title>
        <authorList>
            <person name="Ichikawa K."/>
            <person name="Yoshimura J."/>
            <person name="Morishita S."/>
        </authorList>
    </citation>
    <scope>NUCLEOTIDE SEQUENCE</scope>
    <source>
        <strain evidence="3 4">HNI</strain>
    </source>
</reference>
<proteinExistence type="predicted"/>
<dbReference type="SUPFAM" id="SSF58069">
    <property type="entry name" value="Virus ectodomain"/>
    <property type="match status" value="1"/>
</dbReference>
<dbReference type="Proteomes" id="UP000265180">
    <property type="component" value="Chromosome 12"/>
</dbReference>